<evidence type="ECO:0000313" key="4">
    <source>
        <dbReference type="EMBL" id="ATL48925.1"/>
    </source>
</evidence>
<dbReference type="PANTHER" id="PTHR44196:SF1">
    <property type="entry name" value="DEHYDROGENASE_REDUCTASE SDR FAMILY MEMBER 7B"/>
    <property type="match status" value="1"/>
</dbReference>
<dbReference type="Proteomes" id="UP000220133">
    <property type="component" value="Chromosome"/>
</dbReference>
<sequence>MNLRNNTILITGGTSGFGFDFASKLITLGNTVIITGRNLEKLRKAKLQLPPVHIYQSDVSKPEDITRLFNDVTARFPGLNILINNAGEMRKISLHHQHDLEDITREVEINLMGPVRMVQQFLPHLEKQPEAAIVNVTSGIALGAFPLSPIYSASKSGLRAYTQSLRVQLKNTGIKVFELLAPGSTTSLNDKFMGEDGFSTRFMMAPEKVVDAALKGIERDKDEILPGASKLLKVLSRLAPKLALAQASKIGASYMYGK</sequence>
<dbReference type="PANTHER" id="PTHR44196">
    <property type="entry name" value="DEHYDROGENASE/REDUCTASE SDR FAMILY MEMBER 7B"/>
    <property type="match status" value="1"/>
</dbReference>
<keyword evidence="2" id="KW-0560">Oxidoreductase</keyword>
<dbReference type="InterPro" id="IPR020904">
    <property type="entry name" value="Sc_DH/Rdtase_CS"/>
</dbReference>
<gene>
    <name evidence="4" type="ORF">COR50_18105</name>
</gene>
<dbReference type="PRINTS" id="PR00081">
    <property type="entry name" value="GDHRDH"/>
</dbReference>
<proteinExistence type="inferred from homology"/>
<evidence type="ECO:0000256" key="2">
    <source>
        <dbReference type="ARBA" id="ARBA00023002"/>
    </source>
</evidence>
<comment type="similarity">
    <text evidence="1 3">Belongs to the short-chain dehydrogenases/reductases (SDR) family.</text>
</comment>
<dbReference type="Gene3D" id="3.40.50.720">
    <property type="entry name" value="NAD(P)-binding Rossmann-like Domain"/>
    <property type="match status" value="1"/>
</dbReference>
<dbReference type="RefSeq" id="WP_098195294.1">
    <property type="nucleotide sequence ID" value="NZ_CP023777.1"/>
</dbReference>
<evidence type="ECO:0000313" key="5">
    <source>
        <dbReference type="Proteomes" id="UP000220133"/>
    </source>
</evidence>
<keyword evidence="5" id="KW-1185">Reference proteome</keyword>
<reference evidence="4 5" key="1">
    <citation type="submission" date="2017-10" db="EMBL/GenBank/DDBJ databases">
        <title>Paenichitinophaga pekingensis gen. nov., sp. nov., isolated from activated sludge.</title>
        <authorList>
            <person name="Jin D."/>
            <person name="Kong X."/>
            <person name="Deng Y."/>
            <person name="Bai Z."/>
        </authorList>
    </citation>
    <scope>NUCLEOTIDE SEQUENCE [LARGE SCALE GENOMIC DNA]</scope>
    <source>
        <strain evidence="4 5">13</strain>
    </source>
</reference>
<dbReference type="EMBL" id="CP023777">
    <property type="protein sequence ID" value="ATL48925.1"/>
    <property type="molecule type" value="Genomic_DNA"/>
</dbReference>
<dbReference type="GO" id="GO:0016020">
    <property type="term" value="C:membrane"/>
    <property type="evidence" value="ECO:0007669"/>
    <property type="project" value="TreeGrafter"/>
</dbReference>
<accession>A0A291QYA1</accession>
<dbReference type="PRINTS" id="PR00080">
    <property type="entry name" value="SDRFAMILY"/>
</dbReference>
<dbReference type="KEGG" id="cbae:COR50_18105"/>
<evidence type="ECO:0000256" key="1">
    <source>
        <dbReference type="ARBA" id="ARBA00006484"/>
    </source>
</evidence>
<organism evidence="4 5">
    <name type="scientific">Chitinophaga caeni</name>
    <dbReference type="NCBI Taxonomy" id="2029983"/>
    <lineage>
        <taxon>Bacteria</taxon>
        <taxon>Pseudomonadati</taxon>
        <taxon>Bacteroidota</taxon>
        <taxon>Chitinophagia</taxon>
        <taxon>Chitinophagales</taxon>
        <taxon>Chitinophagaceae</taxon>
        <taxon>Chitinophaga</taxon>
    </lineage>
</organism>
<protein>
    <submittedName>
        <fullName evidence="4">Short-chain dehydrogenase</fullName>
    </submittedName>
</protein>
<dbReference type="Pfam" id="PF00106">
    <property type="entry name" value="adh_short"/>
    <property type="match status" value="1"/>
</dbReference>
<dbReference type="PROSITE" id="PS00061">
    <property type="entry name" value="ADH_SHORT"/>
    <property type="match status" value="1"/>
</dbReference>
<name>A0A291QYA1_9BACT</name>
<dbReference type="GO" id="GO:0016491">
    <property type="term" value="F:oxidoreductase activity"/>
    <property type="evidence" value="ECO:0007669"/>
    <property type="project" value="UniProtKB-KW"/>
</dbReference>
<dbReference type="InterPro" id="IPR002347">
    <property type="entry name" value="SDR_fam"/>
</dbReference>
<dbReference type="OrthoDB" id="9810734at2"/>
<dbReference type="AlphaFoldDB" id="A0A291QYA1"/>
<dbReference type="SUPFAM" id="SSF51735">
    <property type="entry name" value="NAD(P)-binding Rossmann-fold domains"/>
    <property type="match status" value="1"/>
</dbReference>
<evidence type="ECO:0000256" key="3">
    <source>
        <dbReference type="RuleBase" id="RU000363"/>
    </source>
</evidence>
<dbReference type="InterPro" id="IPR036291">
    <property type="entry name" value="NAD(P)-bd_dom_sf"/>
</dbReference>